<feature type="transmembrane region" description="Helical" evidence="1">
    <location>
        <begin position="116"/>
        <end position="138"/>
    </location>
</feature>
<evidence type="ECO:0000313" key="3">
    <source>
        <dbReference type="Proteomes" id="UP001182556"/>
    </source>
</evidence>
<protein>
    <recommendedName>
        <fullName evidence="4">Steroid 5-alpha reductase C-terminal domain-containing protein</fullName>
    </recommendedName>
</protein>
<accession>A0AAD9FP15</accession>
<feature type="transmembrane region" description="Helical" evidence="1">
    <location>
        <begin position="261"/>
        <end position="284"/>
    </location>
</feature>
<dbReference type="InterPro" id="IPR010721">
    <property type="entry name" value="UstE-like"/>
</dbReference>
<organism evidence="2 3">
    <name type="scientific">Papiliotrema laurentii</name>
    <name type="common">Cryptococcus laurentii</name>
    <dbReference type="NCBI Taxonomy" id="5418"/>
    <lineage>
        <taxon>Eukaryota</taxon>
        <taxon>Fungi</taxon>
        <taxon>Dikarya</taxon>
        <taxon>Basidiomycota</taxon>
        <taxon>Agaricomycotina</taxon>
        <taxon>Tremellomycetes</taxon>
        <taxon>Tremellales</taxon>
        <taxon>Rhynchogastremaceae</taxon>
        <taxon>Papiliotrema</taxon>
    </lineage>
</organism>
<dbReference type="PANTHER" id="PTHR32251:SF23">
    <property type="entry name" value="3-OXO-5-ALPHA-STEROID 4-DEHYDROGENASE (DUF1295)"/>
    <property type="match status" value="1"/>
</dbReference>
<keyword evidence="1" id="KW-0812">Transmembrane</keyword>
<feature type="transmembrane region" description="Helical" evidence="1">
    <location>
        <begin position="39"/>
        <end position="56"/>
    </location>
</feature>
<name>A0AAD9FP15_PAPLA</name>
<evidence type="ECO:0008006" key="4">
    <source>
        <dbReference type="Google" id="ProtNLM"/>
    </source>
</evidence>
<gene>
    <name evidence="2" type="ORF">DB88DRAFT_496946</name>
</gene>
<evidence type="ECO:0000313" key="2">
    <source>
        <dbReference type="EMBL" id="KAK1922048.1"/>
    </source>
</evidence>
<dbReference type="Gene3D" id="1.20.120.1630">
    <property type="match status" value="1"/>
</dbReference>
<keyword evidence="1" id="KW-1133">Transmembrane helix</keyword>
<comment type="caution">
    <text evidence="2">The sequence shown here is derived from an EMBL/GenBank/DDBJ whole genome shotgun (WGS) entry which is preliminary data.</text>
</comment>
<dbReference type="GO" id="GO:0016020">
    <property type="term" value="C:membrane"/>
    <property type="evidence" value="ECO:0007669"/>
    <property type="project" value="TreeGrafter"/>
</dbReference>
<feature type="transmembrane region" description="Helical" evidence="1">
    <location>
        <begin position="12"/>
        <end position="32"/>
    </location>
</feature>
<sequence>MPFVPEPLALPWALTLGAIPLTYSLGLISGNVSWVDRAWPFYPVICSTLVVVWAYNHRLEQYSGALPRLLCMAGLQYVWSARLTRHAIKRGFYDLTGEDYRYTEFRKLVPSWFFQLIHIFVIAIAQPLLLFSLAIPLYSTLKLSTTGPSTGLNSMDLFLVISGLSLVYLEHKADSAMYAYQTAKHASKSTDIVKPTKTQTDSTIGPKPASYPREFHPGFIVSNLFRYSRHPNFAAEQLFWVNQTLFAVNAGLASKIPRDEWLAFGPIFGPCFALSLLFCSSTFLTEWITSRKYPTYHAYKGLVGQFLPQETLWVQLWSVIRGRKQEYFKSVYTPPSSSE</sequence>
<reference evidence="2" key="1">
    <citation type="submission" date="2023-02" db="EMBL/GenBank/DDBJ databases">
        <title>Identification and recombinant expression of a fungal hydrolase from Papiliotrema laurentii that hydrolyzes apple cutin and clears colloidal polyester polyurethane.</title>
        <authorList>
            <consortium name="DOE Joint Genome Institute"/>
            <person name="Roman V.A."/>
            <person name="Bojanowski C."/>
            <person name="Crable B.R."/>
            <person name="Wagner D.N."/>
            <person name="Hung C.S."/>
            <person name="Nadeau L.J."/>
            <person name="Schratz L."/>
            <person name="Haridas S."/>
            <person name="Pangilinan J."/>
            <person name="Lipzen A."/>
            <person name="Na H."/>
            <person name="Yan M."/>
            <person name="Ng V."/>
            <person name="Grigoriev I.V."/>
            <person name="Spatafora J.W."/>
            <person name="Barlow D."/>
            <person name="Biffinger J."/>
            <person name="Kelley-Loughnane N."/>
            <person name="Varaljay V.A."/>
            <person name="Crookes-Goodson W.J."/>
        </authorList>
    </citation>
    <scope>NUCLEOTIDE SEQUENCE</scope>
    <source>
        <strain evidence="2">5307AH</strain>
    </source>
</reference>
<dbReference type="AlphaFoldDB" id="A0AAD9FP15"/>
<keyword evidence="1" id="KW-0472">Membrane</keyword>
<keyword evidence="3" id="KW-1185">Reference proteome</keyword>
<evidence type="ECO:0000256" key="1">
    <source>
        <dbReference type="SAM" id="Phobius"/>
    </source>
</evidence>
<dbReference type="PANTHER" id="PTHR32251">
    <property type="entry name" value="3-OXO-5-ALPHA-STEROID 4-DEHYDROGENASE"/>
    <property type="match status" value="1"/>
</dbReference>
<dbReference type="Proteomes" id="UP001182556">
    <property type="component" value="Unassembled WGS sequence"/>
</dbReference>
<proteinExistence type="predicted"/>
<feature type="transmembrane region" description="Helical" evidence="1">
    <location>
        <begin position="150"/>
        <end position="169"/>
    </location>
</feature>
<dbReference type="EMBL" id="JAODAN010000009">
    <property type="protein sequence ID" value="KAK1922048.1"/>
    <property type="molecule type" value="Genomic_DNA"/>
</dbReference>
<dbReference type="Pfam" id="PF06966">
    <property type="entry name" value="DUF1295"/>
    <property type="match status" value="1"/>
</dbReference>